<reference evidence="1 3" key="1">
    <citation type="submission" date="2016-02" db="EMBL/GenBank/DDBJ databases">
        <authorList>
            <person name="Wen L."/>
            <person name="He K."/>
            <person name="Yang H."/>
        </authorList>
    </citation>
    <scope>NUCLEOTIDE SEQUENCE [LARGE SCALE GENOMIC DNA]</scope>
    <source>
        <strain evidence="1 3">MJR8628A</strain>
    </source>
</reference>
<name>A0A135YLM7_9FIRM</name>
<dbReference type="PATRIC" id="fig|1261.3.peg.929"/>
<organism evidence="1 3">
    <name type="scientific">Peptostreptococcus anaerobius</name>
    <dbReference type="NCBI Taxonomy" id="1261"/>
    <lineage>
        <taxon>Bacteria</taxon>
        <taxon>Bacillati</taxon>
        <taxon>Bacillota</taxon>
        <taxon>Clostridia</taxon>
        <taxon>Peptostreptococcales</taxon>
        <taxon>Peptostreptococcaceae</taxon>
        <taxon>Peptostreptococcus</taxon>
    </lineage>
</organism>
<sequence>MFVTYPAIFYKAIDYEGYVIVFPDFENGATQGDNENDAMYMAQDWLGCVLYDDFLKKKKFPKATPIEDVVIEDDEYSIKEKSFKTLVGIDIADYVKKVDTKTVKKTLTIPSYLNEMGKARGVNFSQVLQDALRQEFDID</sequence>
<dbReference type="EMBL" id="UGTB01000004">
    <property type="protein sequence ID" value="SUB60346.1"/>
    <property type="molecule type" value="Genomic_DNA"/>
</dbReference>
<evidence type="ECO:0000313" key="4">
    <source>
        <dbReference type="Proteomes" id="UP000255101"/>
    </source>
</evidence>
<evidence type="ECO:0000313" key="1">
    <source>
        <dbReference type="EMBL" id="KXI10292.1"/>
    </source>
</evidence>
<dbReference type="eggNOG" id="COG1598">
    <property type="taxonomic scope" value="Bacteria"/>
</dbReference>
<accession>A0A135YLM7</accession>
<dbReference type="InterPro" id="IPR035069">
    <property type="entry name" value="TTHA1013/TTHA0281-like"/>
</dbReference>
<evidence type="ECO:0000313" key="3">
    <source>
        <dbReference type="Proteomes" id="UP000070326"/>
    </source>
</evidence>
<dbReference type="AlphaFoldDB" id="A0A135YLM7"/>
<dbReference type="RefSeq" id="WP_002845930.1">
    <property type="nucleotide sequence ID" value="NZ_CAMPYD010000010.1"/>
</dbReference>
<dbReference type="SUPFAM" id="SSF143100">
    <property type="entry name" value="TTHA1013/TTHA0281-like"/>
    <property type="match status" value="1"/>
</dbReference>
<dbReference type="Gene3D" id="3.30.160.250">
    <property type="match status" value="1"/>
</dbReference>
<protein>
    <submittedName>
        <fullName evidence="1">Toxin-antitoxin system, antitoxin component, HicB family</fullName>
    </submittedName>
</protein>
<evidence type="ECO:0000313" key="2">
    <source>
        <dbReference type="EMBL" id="SUB60346.1"/>
    </source>
</evidence>
<dbReference type="Proteomes" id="UP000070326">
    <property type="component" value="Unassembled WGS sequence"/>
</dbReference>
<dbReference type="STRING" id="1261.HMPREF3195_01878"/>
<proteinExistence type="predicted"/>
<gene>
    <name evidence="1" type="ORF">HMPREF3195_01878</name>
    <name evidence="2" type="ORF">NCTC11460_00246</name>
</gene>
<reference evidence="2 4" key="2">
    <citation type="submission" date="2018-06" db="EMBL/GenBank/DDBJ databases">
        <authorList>
            <consortium name="Pathogen Informatics"/>
            <person name="Doyle S."/>
        </authorList>
    </citation>
    <scope>NUCLEOTIDE SEQUENCE [LARGE SCALE GENOMIC DNA]</scope>
    <source>
        <strain evidence="2 4">NCTC11460</strain>
    </source>
</reference>
<dbReference type="EMBL" id="LSQZ01000099">
    <property type="protein sequence ID" value="KXI10292.1"/>
    <property type="molecule type" value="Genomic_DNA"/>
</dbReference>
<dbReference type="Proteomes" id="UP000255101">
    <property type="component" value="Unassembled WGS sequence"/>
</dbReference>